<evidence type="ECO:0000313" key="1">
    <source>
        <dbReference type="EMBL" id="CAG7831379.1"/>
    </source>
</evidence>
<evidence type="ECO:0000313" key="2">
    <source>
        <dbReference type="Proteomes" id="UP000708208"/>
    </source>
</evidence>
<comment type="caution">
    <text evidence="1">The sequence shown here is derived from an EMBL/GenBank/DDBJ whole genome shotgun (WGS) entry which is preliminary data.</text>
</comment>
<proteinExistence type="predicted"/>
<name>A0A8J2LFF1_9HEXA</name>
<accession>A0A8J2LFF1</accession>
<organism evidence="1 2">
    <name type="scientific">Allacma fusca</name>
    <dbReference type="NCBI Taxonomy" id="39272"/>
    <lineage>
        <taxon>Eukaryota</taxon>
        <taxon>Metazoa</taxon>
        <taxon>Ecdysozoa</taxon>
        <taxon>Arthropoda</taxon>
        <taxon>Hexapoda</taxon>
        <taxon>Collembola</taxon>
        <taxon>Symphypleona</taxon>
        <taxon>Sminthuridae</taxon>
        <taxon>Allacma</taxon>
    </lineage>
</organism>
<reference evidence="1" key="1">
    <citation type="submission" date="2021-06" db="EMBL/GenBank/DDBJ databases">
        <authorList>
            <person name="Hodson N. C."/>
            <person name="Mongue J. A."/>
            <person name="Jaron S. K."/>
        </authorList>
    </citation>
    <scope>NUCLEOTIDE SEQUENCE</scope>
</reference>
<dbReference type="AlphaFoldDB" id="A0A8J2LFF1"/>
<protein>
    <submittedName>
        <fullName evidence="1">Uncharacterized protein</fullName>
    </submittedName>
</protein>
<dbReference type="EMBL" id="CAJVCH010560239">
    <property type="protein sequence ID" value="CAG7831379.1"/>
    <property type="molecule type" value="Genomic_DNA"/>
</dbReference>
<dbReference type="Proteomes" id="UP000708208">
    <property type="component" value="Unassembled WGS sequence"/>
</dbReference>
<gene>
    <name evidence="1" type="ORF">AFUS01_LOCUS41125</name>
</gene>
<sequence length="144" mass="16636">MPMPLSTRDNISSFILERCMEFPTEKVEMLIKMGLLTTIYGYKSCRNVYEDSVFLKKLFASPPEQFRGQLWNNVCELQSSYNGDFVQNLFSLCGTELFTSSLKFSHDKIKQGFVTKGFPQLTSCLNNMLMSTENPWIIPDFQEL</sequence>
<keyword evidence="2" id="KW-1185">Reference proteome</keyword>